<dbReference type="OMA" id="SCHEARV"/>
<organism evidence="6 7">
    <name type="scientific">Corchorus capsularis</name>
    <name type="common">Jute</name>
    <dbReference type="NCBI Taxonomy" id="210143"/>
    <lineage>
        <taxon>Eukaryota</taxon>
        <taxon>Viridiplantae</taxon>
        <taxon>Streptophyta</taxon>
        <taxon>Embryophyta</taxon>
        <taxon>Tracheophyta</taxon>
        <taxon>Spermatophyta</taxon>
        <taxon>Magnoliopsida</taxon>
        <taxon>eudicotyledons</taxon>
        <taxon>Gunneridae</taxon>
        <taxon>Pentapetalae</taxon>
        <taxon>rosids</taxon>
        <taxon>malvids</taxon>
        <taxon>Malvales</taxon>
        <taxon>Malvaceae</taxon>
        <taxon>Grewioideae</taxon>
        <taxon>Apeibeae</taxon>
        <taxon>Corchorus</taxon>
    </lineage>
</organism>
<evidence type="ECO:0000313" key="6">
    <source>
        <dbReference type="EMBL" id="OMO69943.1"/>
    </source>
</evidence>
<keyword evidence="7" id="KW-1185">Reference proteome</keyword>
<reference evidence="6 7" key="1">
    <citation type="submission" date="2013-09" db="EMBL/GenBank/DDBJ databases">
        <title>Corchorus capsularis genome sequencing.</title>
        <authorList>
            <person name="Alam M."/>
            <person name="Haque M.S."/>
            <person name="Islam M.S."/>
            <person name="Emdad E.M."/>
            <person name="Islam M.M."/>
            <person name="Ahmed B."/>
            <person name="Halim A."/>
            <person name="Hossen Q.M.M."/>
            <person name="Hossain M.Z."/>
            <person name="Ahmed R."/>
            <person name="Khan M.M."/>
            <person name="Islam R."/>
            <person name="Rashid M.M."/>
            <person name="Khan S.A."/>
            <person name="Rahman M.S."/>
            <person name="Alam M."/>
        </authorList>
    </citation>
    <scope>NUCLEOTIDE SEQUENCE [LARGE SCALE GENOMIC DNA]</scope>
    <source>
        <strain evidence="7">cv. CVL-1</strain>
        <tissue evidence="6">Whole seedling</tissue>
    </source>
</reference>
<dbReference type="InterPro" id="IPR015300">
    <property type="entry name" value="DNA-bd_pseudobarrel_sf"/>
</dbReference>
<dbReference type="Proteomes" id="UP000188268">
    <property type="component" value="Unassembled WGS sequence"/>
</dbReference>
<evidence type="ECO:0000256" key="3">
    <source>
        <dbReference type="ARBA" id="ARBA00023125"/>
    </source>
</evidence>
<dbReference type="AlphaFoldDB" id="A0A1R3HI24"/>
<dbReference type="STRING" id="210143.A0A1R3HI24"/>
<keyword evidence="3" id="KW-0238">DNA-binding</keyword>
<comment type="subcellular location">
    <subcellularLocation>
        <location evidence="1">Nucleus</location>
    </subcellularLocation>
</comment>
<evidence type="ECO:0008006" key="8">
    <source>
        <dbReference type="Google" id="ProtNLM"/>
    </source>
</evidence>
<proteinExistence type="predicted"/>
<evidence type="ECO:0000256" key="5">
    <source>
        <dbReference type="ARBA" id="ARBA00023242"/>
    </source>
</evidence>
<evidence type="ECO:0000313" key="7">
    <source>
        <dbReference type="Proteomes" id="UP000188268"/>
    </source>
</evidence>
<keyword evidence="4" id="KW-0804">Transcription</keyword>
<comment type="caution">
    <text evidence="6">The sequence shown here is derived from an EMBL/GenBank/DDBJ whole genome shotgun (WGS) entry which is preliminary data.</text>
</comment>
<dbReference type="Pfam" id="PF03754">
    <property type="entry name" value="At2g31720-like"/>
    <property type="match status" value="1"/>
</dbReference>
<gene>
    <name evidence="6" type="ORF">CCACVL1_19188</name>
</gene>
<protein>
    <recommendedName>
        <fullName evidence="8">B3 domain-containing protein</fullName>
    </recommendedName>
</protein>
<dbReference type="GO" id="GO:0005634">
    <property type="term" value="C:nucleus"/>
    <property type="evidence" value="ECO:0007669"/>
    <property type="project" value="UniProtKB-SubCell"/>
</dbReference>
<evidence type="ECO:0000256" key="4">
    <source>
        <dbReference type="ARBA" id="ARBA00023163"/>
    </source>
</evidence>
<sequence length="269" mass="31089">MSTSSKNSDGFDENDDVQWLKLKEEIEAKTENKSQMETKLINIVSQKFKARVAMERNRRNNKEAKKKKMEFEEKGIEKEELVVMRKRKKQKIITGDDEKKLNTKVMTKLRELGLEPPLDMPEAFKTCIENMGGTDINLIIQKIIEQTDLKKQQNRLSMPKKQIRSKFLNEEEEAMLNIVPNKGIDVKFIEPCLKVSELHLTTWTLGSGKPSFIFNKQWHQIAMENSDSLKPKAVVQVWSFRHPPDSKLGFAMIKVKDGEDGHIIDEAMG</sequence>
<dbReference type="InterPro" id="IPR005508">
    <property type="entry name" value="At2g31720-like"/>
</dbReference>
<evidence type="ECO:0000256" key="1">
    <source>
        <dbReference type="ARBA" id="ARBA00004123"/>
    </source>
</evidence>
<keyword evidence="2" id="KW-0805">Transcription regulation</keyword>
<dbReference type="Gramene" id="OMO69943">
    <property type="protein sequence ID" value="OMO69943"/>
    <property type="gene ID" value="CCACVL1_19188"/>
</dbReference>
<accession>A0A1R3HI24</accession>
<evidence type="ECO:0000256" key="2">
    <source>
        <dbReference type="ARBA" id="ARBA00023015"/>
    </source>
</evidence>
<dbReference type="PANTHER" id="PTHR31541:SF57">
    <property type="entry name" value="TF-B3 DOMAIN-CONTAINING PROTEIN"/>
    <property type="match status" value="1"/>
</dbReference>
<dbReference type="OrthoDB" id="1935604at2759"/>
<dbReference type="PANTHER" id="PTHR31541">
    <property type="entry name" value="B3 DOMAIN PLANT PROTEIN-RELATED"/>
    <property type="match status" value="1"/>
</dbReference>
<name>A0A1R3HI24_COCAP</name>
<dbReference type="GO" id="GO:0003677">
    <property type="term" value="F:DNA binding"/>
    <property type="evidence" value="ECO:0007669"/>
    <property type="project" value="UniProtKB-KW"/>
</dbReference>
<dbReference type="EMBL" id="AWWV01011905">
    <property type="protein sequence ID" value="OMO69943.1"/>
    <property type="molecule type" value="Genomic_DNA"/>
</dbReference>
<dbReference type="Gene3D" id="2.40.330.10">
    <property type="entry name" value="DNA-binding pseudobarrel domain"/>
    <property type="match status" value="1"/>
</dbReference>
<keyword evidence="5" id="KW-0539">Nucleus</keyword>